<dbReference type="AlphaFoldDB" id="A0A7I4E5X1"/>
<dbReference type="FunFam" id="3.80.10.10:FF:000041">
    <property type="entry name" value="LRR receptor-like serine/threonine-protein kinase ERECTA"/>
    <property type="match status" value="1"/>
</dbReference>
<keyword evidence="1" id="KW-0433">Leucine-rich repeat</keyword>
<dbReference type="OrthoDB" id="1922778at2759"/>
<evidence type="ECO:0000256" key="10">
    <source>
        <dbReference type="SAM" id="Phobius"/>
    </source>
</evidence>
<dbReference type="InterPro" id="IPR032675">
    <property type="entry name" value="LRR_dom_sf"/>
</dbReference>
<evidence type="ECO:0000256" key="8">
    <source>
        <dbReference type="ARBA" id="ARBA00023180"/>
    </source>
</evidence>
<sequence>MDDYMPLLKRRITPFLSSLPCLFLVPCLFFCESCCGTLEQGIALQELKNSGWITKSLPSWVAGTDPCVQVWAGVDCDTQGNIITLNLTHMGLNGPIPNAMGRLTTLVQLDMGNNKVCKNCSAWNHVTGDLAPLSNLVHLERLVLTSNEVATPTFPAAIFQLNKLTDLRVDNTLIGGEFPKRLIELRNLQYLYLGNNSFTGDLPGSELGLMTNLKELTIWGNLLTGVIPPELGNLKNLTYLNLNKNKLYGGLPPELGKLSKLQRLLLYKNKLTGRIPEEWREMSSIQVLELNANYLCGAFPSWLLQIPRLSMLQLSNNQIHGSIDESALNHSVSHGLKNLLLECNYLGGIKPRVQNSTTIKANLDYNCWDNEDSLDSACVRPLNCFNFRLRTANGACPDCPSGQYMINTTTCICYAVPEASSKKFRSGPTLGAVAGVVFLLVLLLLYLWWRSRRQAAAKQLDLRSRFQPDYFQIEKARSNKVASTRTWEVPTGIHHFTIEDLVKATGGFDRSNEIGEGCFGKVYVGRFPDGRTLAIKRGGPAKYSSEESDRGQFRNEVLLLSRLHHKNLVRLEGFCDDEDQQILVYEYMKLGNLHRHLHGIKGMTFDWYKRLEIAVDVARGLDYLHSFADPPVIHRDVKPSNILLDDNLVAKIADFGISKESSEIKTHVSTGPAGTAGYFDPQYFLRRQLTTASDVYSFGVVLLELISGRKAIAFHCPEDEESNLIEWTKQKMEQGRAGIESVVDPKLEGVYPRELFETLVDLGLKCSSFKRNVRPTMKVVVSILDPLLQAAKKPPRRNISLPSLQMWPSQPLLPPTKYISRAGDIISTTESDENTIRTGSLESITRTEVTQTLLYPR</sequence>
<feature type="transmembrane region" description="Helical" evidence="10">
    <location>
        <begin position="430"/>
        <end position="449"/>
    </location>
</feature>
<dbReference type="SUPFAM" id="SSF56112">
    <property type="entry name" value="Protein kinase-like (PK-like)"/>
    <property type="match status" value="1"/>
</dbReference>
<keyword evidence="3 11" id="KW-0732">Signal</keyword>
<dbReference type="FunFam" id="3.30.200.20:FF:000964">
    <property type="entry name" value="Predicted protein"/>
    <property type="match status" value="1"/>
</dbReference>
<evidence type="ECO:0000313" key="13">
    <source>
        <dbReference type="EnsemblPlants" id="Pp3c7_19750V3.3"/>
    </source>
</evidence>
<dbReference type="PROSITE" id="PS50011">
    <property type="entry name" value="PROTEIN_KINASE_DOM"/>
    <property type="match status" value="1"/>
</dbReference>
<dbReference type="PANTHER" id="PTHR48006">
    <property type="entry name" value="LEUCINE-RICH REPEAT-CONTAINING PROTEIN DDB_G0281931-RELATED"/>
    <property type="match status" value="1"/>
</dbReference>
<dbReference type="InterPro" id="IPR008271">
    <property type="entry name" value="Ser/Thr_kinase_AS"/>
</dbReference>
<evidence type="ECO:0000256" key="6">
    <source>
        <dbReference type="ARBA" id="ARBA00022777"/>
    </source>
</evidence>
<dbReference type="PROSITE" id="PS00108">
    <property type="entry name" value="PROTEIN_KINASE_ST"/>
    <property type="match status" value="1"/>
</dbReference>
<keyword evidence="7 9" id="KW-0067">ATP-binding</keyword>
<dbReference type="GeneID" id="112285197"/>
<dbReference type="Gene3D" id="3.80.10.10">
    <property type="entry name" value="Ribonuclease Inhibitor"/>
    <property type="match status" value="2"/>
</dbReference>
<dbReference type="Pfam" id="PF23598">
    <property type="entry name" value="LRR_14"/>
    <property type="match status" value="1"/>
</dbReference>
<keyword evidence="14" id="KW-1185">Reference proteome</keyword>
<dbReference type="InterPro" id="IPR051824">
    <property type="entry name" value="LRR_Rcpt-Like_S/T_Kinase"/>
</dbReference>
<keyword evidence="5 9" id="KW-0547">Nucleotide-binding</keyword>
<dbReference type="InterPro" id="IPR011009">
    <property type="entry name" value="Kinase-like_dom_sf"/>
</dbReference>
<dbReference type="GO" id="GO:0004672">
    <property type="term" value="F:protein kinase activity"/>
    <property type="evidence" value="ECO:0007669"/>
    <property type="project" value="InterPro"/>
</dbReference>
<evidence type="ECO:0000259" key="12">
    <source>
        <dbReference type="PROSITE" id="PS50011"/>
    </source>
</evidence>
<dbReference type="PANTHER" id="PTHR48006:SF51">
    <property type="entry name" value="PROTEIN KINASE DOMAIN-CONTAINING PROTEIN"/>
    <property type="match status" value="1"/>
</dbReference>
<reference evidence="13 14" key="2">
    <citation type="journal article" date="2018" name="Plant J.">
        <title>The Physcomitrella patens chromosome-scale assembly reveals moss genome structure and evolution.</title>
        <authorList>
            <person name="Lang D."/>
            <person name="Ullrich K.K."/>
            <person name="Murat F."/>
            <person name="Fuchs J."/>
            <person name="Jenkins J."/>
            <person name="Haas F.B."/>
            <person name="Piednoel M."/>
            <person name="Gundlach H."/>
            <person name="Van Bel M."/>
            <person name="Meyberg R."/>
            <person name="Vives C."/>
            <person name="Morata J."/>
            <person name="Symeonidi A."/>
            <person name="Hiss M."/>
            <person name="Muchero W."/>
            <person name="Kamisugi Y."/>
            <person name="Saleh O."/>
            <person name="Blanc G."/>
            <person name="Decker E.L."/>
            <person name="van Gessel N."/>
            <person name="Grimwood J."/>
            <person name="Hayes R.D."/>
            <person name="Graham S.W."/>
            <person name="Gunter L.E."/>
            <person name="McDaniel S.F."/>
            <person name="Hoernstein S.N.W."/>
            <person name="Larsson A."/>
            <person name="Li F.W."/>
            <person name="Perroud P.F."/>
            <person name="Phillips J."/>
            <person name="Ranjan P."/>
            <person name="Rokshar D.S."/>
            <person name="Rothfels C.J."/>
            <person name="Schneider L."/>
            <person name="Shu S."/>
            <person name="Stevenson D.W."/>
            <person name="Thummler F."/>
            <person name="Tillich M."/>
            <person name="Villarreal Aguilar J.C."/>
            <person name="Widiez T."/>
            <person name="Wong G.K."/>
            <person name="Wymore A."/>
            <person name="Zhang Y."/>
            <person name="Zimmer A.D."/>
            <person name="Quatrano R.S."/>
            <person name="Mayer K.F.X."/>
            <person name="Goodstein D."/>
            <person name="Casacuberta J.M."/>
            <person name="Vandepoele K."/>
            <person name="Reski R."/>
            <person name="Cuming A.C."/>
            <person name="Tuskan G.A."/>
            <person name="Maumus F."/>
            <person name="Salse J."/>
            <person name="Schmutz J."/>
            <person name="Rensing S.A."/>
        </authorList>
    </citation>
    <scope>NUCLEOTIDE SEQUENCE [LARGE SCALE GENOMIC DNA]</scope>
    <source>
        <strain evidence="13 14">cv. Gransden 2004</strain>
    </source>
</reference>
<feature type="signal peptide" evidence="11">
    <location>
        <begin position="1"/>
        <end position="36"/>
    </location>
</feature>
<dbReference type="RefSeq" id="XP_024381600.1">
    <property type="nucleotide sequence ID" value="XM_024525832.2"/>
</dbReference>
<dbReference type="PROSITE" id="PS00107">
    <property type="entry name" value="PROTEIN_KINASE_ATP"/>
    <property type="match status" value="1"/>
</dbReference>
<evidence type="ECO:0000256" key="3">
    <source>
        <dbReference type="ARBA" id="ARBA00022729"/>
    </source>
</evidence>
<reference evidence="13 14" key="1">
    <citation type="journal article" date="2008" name="Science">
        <title>The Physcomitrella genome reveals evolutionary insights into the conquest of land by plants.</title>
        <authorList>
            <person name="Rensing S."/>
            <person name="Lang D."/>
            <person name="Zimmer A."/>
            <person name="Terry A."/>
            <person name="Salamov A."/>
            <person name="Shapiro H."/>
            <person name="Nishiyama T."/>
            <person name="Perroud P.-F."/>
            <person name="Lindquist E."/>
            <person name="Kamisugi Y."/>
            <person name="Tanahashi T."/>
            <person name="Sakakibara K."/>
            <person name="Fujita T."/>
            <person name="Oishi K."/>
            <person name="Shin-I T."/>
            <person name="Kuroki Y."/>
            <person name="Toyoda A."/>
            <person name="Suzuki Y."/>
            <person name="Hashimoto A."/>
            <person name="Yamaguchi K."/>
            <person name="Sugano A."/>
            <person name="Kohara Y."/>
            <person name="Fujiyama A."/>
            <person name="Anterola A."/>
            <person name="Aoki S."/>
            <person name="Ashton N."/>
            <person name="Barbazuk W.B."/>
            <person name="Barker E."/>
            <person name="Bennetzen J."/>
            <person name="Bezanilla M."/>
            <person name="Blankenship R."/>
            <person name="Cho S.H."/>
            <person name="Dutcher S."/>
            <person name="Estelle M."/>
            <person name="Fawcett J.A."/>
            <person name="Gundlach H."/>
            <person name="Hanada K."/>
            <person name="Heyl A."/>
            <person name="Hicks K.A."/>
            <person name="Hugh J."/>
            <person name="Lohr M."/>
            <person name="Mayer K."/>
            <person name="Melkozernov A."/>
            <person name="Murata T."/>
            <person name="Nelson D."/>
            <person name="Pils B."/>
            <person name="Prigge M."/>
            <person name="Reiss B."/>
            <person name="Renner T."/>
            <person name="Rombauts S."/>
            <person name="Rushton P."/>
            <person name="Sanderfoot A."/>
            <person name="Schween G."/>
            <person name="Shiu S.-H."/>
            <person name="Stueber K."/>
            <person name="Theodoulou F.L."/>
            <person name="Tu H."/>
            <person name="Van de Peer Y."/>
            <person name="Verrier P.J."/>
            <person name="Waters E."/>
            <person name="Wood A."/>
            <person name="Yang L."/>
            <person name="Cove D."/>
            <person name="Cuming A."/>
            <person name="Hasebe M."/>
            <person name="Lucas S."/>
            <person name="Mishler D.B."/>
            <person name="Reski R."/>
            <person name="Grigoriev I."/>
            <person name="Quatrano R.S."/>
            <person name="Boore J.L."/>
        </authorList>
    </citation>
    <scope>NUCLEOTIDE SEQUENCE [LARGE SCALE GENOMIC DNA]</scope>
    <source>
        <strain evidence="13 14">cv. Gransden 2004</strain>
    </source>
</reference>
<evidence type="ECO:0000313" key="14">
    <source>
        <dbReference type="Proteomes" id="UP000006727"/>
    </source>
</evidence>
<dbReference type="Pfam" id="PF00069">
    <property type="entry name" value="Pkinase"/>
    <property type="match status" value="1"/>
</dbReference>
<keyword evidence="2" id="KW-0808">Transferase</keyword>
<accession>A0A7I4E5X1</accession>
<evidence type="ECO:0000256" key="1">
    <source>
        <dbReference type="ARBA" id="ARBA00022614"/>
    </source>
</evidence>
<dbReference type="GO" id="GO:0005524">
    <property type="term" value="F:ATP binding"/>
    <property type="evidence" value="ECO:0007669"/>
    <property type="project" value="UniProtKB-UniRule"/>
</dbReference>
<evidence type="ECO:0000256" key="11">
    <source>
        <dbReference type="SAM" id="SignalP"/>
    </source>
</evidence>
<protein>
    <recommendedName>
        <fullName evidence="12">Protein kinase domain-containing protein</fullName>
    </recommendedName>
</protein>
<dbReference type="SMART" id="SM00369">
    <property type="entry name" value="LRR_TYP"/>
    <property type="match status" value="4"/>
</dbReference>
<dbReference type="InterPro" id="IPR000719">
    <property type="entry name" value="Prot_kinase_dom"/>
</dbReference>
<dbReference type="Gramene" id="Pp3c7_19750V3.3">
    <property type="protein sequence ID" value="Pp3c7_19750V3.3"/>
    <property type="gene ID" value="Pp3c7_19750"/>
</dbReference>
<evidence type="ECO:0000256" key="7">
    <source>
        <dbReference type="ARBA" id="ARBA00022840"/>
    </source>
</evidence>
<feature type="domain" description="Protein kinase" evidence="12">
    <location>
        <begin position="508"/>
        <end position="788"/>
    </location>
</feature>
<feature type="binding site" evidence="9">
    <location>
        <position position="536"/>
    </location>
    <ligand>
        <name>ATP</name>
        <dbReference type="ChEBI" id="CHEBI:30616"/>
    </ligand>
</feature>
<keyword evidence="6" id="KW-0418">Kinase</keyword>
<dbReference type="Gene3D" id="1.10.510.10">
    <property type="entry name" value="Transferase(Phosphotransferase) domain 1"/>
    <property type="match status" value="1"/>
</dbReference>
<keyword evidence="8" id="KW-0325">Glycoprotein</keyword>
<dbReference type="SUPFAM" id="SSF52058">
    <property type="entry name" value="L domain-like"/>
    <property type="match status" value="1"/>
</dbReference>
<dbReference type="InParanoid" id="A0A7I4E5X1"/>
<dbReference type="EMBL" id="ABEU02000007">
    <property type="status" value="NOT_ANNOTATED_CDS"/>
    <property type="molecule type" value="Genomic_DNA"/>
</dbReference>
<gene>
    <name evidence="13" type="primary">LOC112285197</name>
</gene>
<dbReference type="InterPro" id="IPR017441">
    <property type="entry name" value="Protein_kinase_ATP_BS"/>
</dbReference>
<keyword evidence="10" id="KW-0812">Transmembrane</keyword>
<keyword evidence="10" id="KW-1133">Transmembrane helix</keyword>
<evidence type="ECO:0000256" key="5">
    <source>
        <dbReference type="ARBA" id="ARBA00022741"/>
    </source>
</evidence>
<name>A0A7I4E5X1_PHYPA</name>
<proteinExistence type="predicted"/>
<dbReference type="Proteomes" id="UP000006727">
    <property type="component" value="Chromosome 7"/>
</dbReference>
<reference evidence="13" key="3">
    <citation type="submission" date="2020-12" db="UniProtKB">
        <authorList>
            <consortium name="EnsemblPlants"/>
        </authorList>
    </citation>
    <scope>IDENTIFICATION</scope>
</reference>
<organism evidence="13 14">
    <name type="scientific">Physcomitrium patens</name>
    <name type="common">Spreading-leaved earth moss</name>
    <name type="synonym">Physcomitrella patens</name>
    <dbReference type="NCBI Taxonomy" id="3218"/>
    <lineage>
        <taxon>Eukaryota</taxon>
        <taxon>Viridiplantae</taxon>
        <taxon>Streptophyta</taxon>
        <taxon>Embryophyta</taxon>
        <taxon>Bryophyta</taxon>
        <taxon>Bryophytina</taxon>
        <taxon>Bryopsida</taxon>
        <taxon>Funariidae</taxon>
        <taxon>Funariales</taxon>
        <taxon>Funariaceae</taxon>
        <taxon>Physcomitrium</taxon>
    </lineage>
</organism>
<dbReference type="KEGG" id="ppp:112285197"/>
<evidence type="ECO:0000256" key="9">
    <source>
        <dbReference type="PROSITE-ProRule" id="PRU10141"/>
    </source>
</evidence>
<dbReference type="EnsemblPlants" id="Pp3c7_19750V3.3">
    <property type="protein sequence ID" value="Pp3c7_19750V3.3"/>
    <property type="gene ID" value="Pp3c7_19750"/>
</dbReference>
<evidence type="ECO:0000256" key="4">
    <source>
        <dbReference type="ARBA" id="ARBA00022737"/>
    </source>
</evidence>
<dbReference type="InterPro" id="IPR003591">
    <property type="entry name" value="Leu-rich_rpt_typical-subtyp"/>
</dbReference>
<dbReference type="SMART" id="SM00220">
    <property type="entry name" value="S_TKc"/>
    <property type="match status" value="1"/>
</dbReference>
<feature type="chain" id="PRO_5029731493" description="Protein kinase domain-containing protein" evidence="11">
    <location>
        <begin position="37"/>
        <end position="857"/>
    </location>
</feature>
<keyword evidence="10" id="KW-0472">Membrane</keyword>
<evidence type="ECO:0000256" key="2">
    <source>
        <dbReference type="ARBA" id="ARBA00022679"/>
    </source>
</evidence>
<dbReference type="Gene3D" id="3.30.200.20">
    <property type="entry name" value="Phosphorylase Kinase, domain 1"/>
    <property type="match status" value="1"/>
</dbReference>
<dbReference type="FunFam" id="1.10.510.10:FF:001248">
    <property type="entry name" value="Predicted protein"/>
    <property type="match status" value="1"/>
</dbReference>
<dbReference type="InterPro" id="IPR055414">
    <property type="entry name" value="LRR_R13L4/SHOC2-like"/>
</dbReference>
<keyword evidence="4" id="KW-0677">Repeat</keyword>
<dbReference type="CDD" id="cd14066">
    <property type="entry name" value="STKc_IRAK"/>
    <property type="match status" value="1"/>
</dbReference>